<reference evidence="1" key="1">
    <citation type="submission" date="2020-08" db="EMBL/GenBank/DDBJ databases">
        <title>Genome public.</title>
        <authorList>
            <person name="Liu C."/>
            <person name="Sun Q."/>
        </authorList>
    </citation>
    <scope>NUCLEOTIDE SEQUENCE</scope>
    <source>
        <strain evidence="1">NSJ-33</strain>
    </source>
</reference>
<sequence>MPFPLPNGECQSLGGVQGALFKGRPCWGSRPQTAGATPPLHPVGRKCAFDGRKAVKSAFALLSQKVTKAAAGAAKGVLI</sequence>
<protein>
    <submittedName>
        <fullName evidence="1">Uncharacterized protein</fullName>
    </submittedName>
</protein>
<proteinExistence type="predicted"/>
<dbReference type="RefSeq" id="WP_118756052.1">
    <property type="nucleotide sequence ID" value="NZ_JACRSV010000003.1"/>
</dbReference>
<name>A0A926I7X7_9FIRM</name>
<keyword evidence="2" id="KW-1185">Reference proteome</keyword>
<gene>
    <name evidence="1" type="ORF">H8710_09965</name>
</gene>
<accession>A0A926I7X7</accession>
<dbReference type="Proteomes" id="UP000610760">
    <property type="component" value="Unassembled WGS sequence"/>
</dbReference>
<evidence type="ECO:0000313" key="2">
    <source>
        <dbReference type="Proteomes" id="UP000610760"/>
    </source>
</evidence>
<evidence type="ECO:0000313" key="1">
    <source>
        <dbReference type="EMBL" id="MBC8560386.1"/>
    </source>
</evidence>
<comment type="caution">
    <text evidence="1">The sequence shown here is derived from an EMBL/GenBank/DDBJ whole genome shotgun (WGS) entry which is preliminary data.</text>
</comment>
<dbReference type="EMBL" id="JACRSV010000003">
    <property type="protein sequence ID" value="MBC8560386.1"/>
    <property type="molecule type" value="Genomic_DNA"/>
</dbReference>
<dbReference type="AlphaFoldDB" id="A0A926I7X7"/>
<organism evidence="1 2">
    <name type="scientific">Fumia xinanensis</name>
    <dbReference type="NCBI Taxonomy" id="2763659"/>
    <lineage>
        <taxon>Bacteria</taxon>
        <taxon>Bacillati</taxon>
        <taxon>Bacillota</taxon>
        <taxon>Clostridia</taxon>
        <taxon>Eubacteriales</taxon>
        <taxon>Oscillospiraceae</taxon>
        <taxon>Fumia</taxon>
    </lineage>
</organism>